<dbReference type="InterPro" id="IPR002797">
    <property type="entry name" value="Polysacc_synth"/>
</dbReference>
<evidence type="ECO:0000313" key="8">
    <source>
        <dbReference type="Proteomes" id="UP001073053"/>
    </source>
</evidence>
<feature type="transmembrane region" description="Helical" evidence="6">
    <location>
        <begin position="358"/>
        <end position="380"/>
    </location>
</feature>
<dbReference type="GO" id="GO:0005886">
    <property type="term" value="C:plasma membrane"/>
    <property type="evidence" value="ECO:0007669"/>
    <property type="project" value="UniProtKB-SubCell"/>
</dbReference>
<dbReference type="RefSeq" id="WP_268498727.1">
    <property type="nucleotide sequence ID" value="NZ_JALAVZ010000023.1"/>
</dbReference>
<evidence type="ECO:0000256" key="4">
    <source>
        <dbReference type="ARBA" id="ARBA00022989"/>
    </source>
</evidence>
<feature type="transmembrane region" description="Helical" evidence="6">
    <location>
        <begin position="480"/>
        <end position="501"/>
    </location>
</feature>
<feature type="transmembrane region" description="Helical" evidence="6">
    <location>
        <begin position="53"/>
        <end position="71"/>
    </location>
</feature>
<keyword evidence="4 6" id="KW-1133">Transmembrane helix</keyword>
<feature type="transmembrane region" description="Helical" evidence="6">
    <location>
        <begin position="235"/>
        <end position="255"/>
    </location>
</feature>
<dbReference type="EMBL" id="JALAWA010000022">
    <property type="protein sequence ID" value="MCY9187117.1"/>
    <property type="molecule type" value="Genomic_DNA"/>
</dbReference>
<feature type="transmembrane region" description="Helical" evidence="6">
    <location>
        <begin position="92"/>
        <end position="115"/>
    </location>
</feature>
<comment type="caution">
    <text evidence="7">The sequence shown here is derived from an EMBL/GenBank/DDBJ whole genome shotgun (WGS) entry which is preliminary data.</text>
</comment>
<dbReference type="InterPro" id="IPR050833">
    <property type="entry name" value="Poly_Biosynth_Transport"/>
</dbReference>
<dbReference type="PANTHER" id="PTHR30250:SF29">
    <property type="entry name" value="POLYSACCHARIDE BIOSYNTHESIS PROTEIN C-TERMINAL DOMAIN-CONTAINING PROTEIN"/>
    <property type="match status" value="1"/>
</dbReference>
<feature type="transmembrane region" description="Helical" evidence="6">
    <location>
        <begin position="12"/>
        <end position="33"/>
    </location>
</feature>
<evidence type="ECO:0000256" key="1">
    <source>
        <dbReference type="ARBA" id="ARBA00004651"/>
    </source>
</evidence>
<keyword evidence="3 6" id="KW-0812">Transmembrane</keyword>
<protein>
    <submittedName>
        <fullName evidence="7">Polysaccharide biosynthesis protein</fullName>
    </submittedName>
</protein>
<proteinExistence type="predicted"/>
<evidence type="ECO:0000256" key="5">
    <source>
        <dbReference type="ARBA" id="ARBA00023136"/>
    </source>
</evidence>
<feature type="transmembrane region" description="Helical" evidence="6">
    <location>
        <begin position="162"/>
        <end position="177"/>
    </location>
</feature>
<name>A0A9Q4HTE2_9BACI</name>
<keyword evidence="5 6" id="KW-0472">Membrane</keyword>
<dbReference type="AlphaFoldDB" id="A0A9Q4HTE2"/>
<feature type="transmembrane region" description="Helical" evidence="6">
    <location>
        <begin position="415"/>
        <end position="435"/>
    </location>
</feature>
<feature type="transmembrane region" description="Helical" evidence="6">
    <location>
        <begin position="447"/>
        <end position="468"/>
    </location>
</feature>
<dbReference type="InterPro" id="IPR024923">
    <property type="entry name" value="PG_synth_SpoVB"/>
</dbReference>
<feature type="transmembrane region" description="Helical" evidence="6">
    <location>
        <begin position="327"/>
        <end position="346"/>
    </location>
</feature>
<evidence type="ECO:0000256" key="3">
    <source>
        <dbReference type="ARBA" id="ARBA00022692"/>
    </source>
</evidence>
<dbReference type="PIRSF" id="PIRSF038958">
    <property type="entry name" value="PG_synth_SpoVB"/>
    <property type="match status" value="1"/>
</dbReference>
<evidence type="ECO:0000313" key="7">
    <source>
        <dbReference type="EMBL" id="MCY9187117.1"/>
    </source>
</evidence>
<dbReference type="CDD" id="cd13124">
    <property type="entry name" value="MATE_SpoVB_like"/>
    <property type="match status" value="1"/>
</dbReference>
<organism evidence="7 8">
    <name type="scientific">Bacillus halotolerans</name>
    <dbReference type="NCBI Taxonomy" id="260554"/>
    <lineage>
        <taxon>Bacteria</taxon>
        <taxon>Bacillati</taxon>
        <taxon>Bacillota</taxon>
        <taxon>Bacilli</taxon>
        <taxon>Bacillales</taxon>
        <taxon>Bacillaceae</taxon>
        <taxon>Bacillus</taxon>
    </lineage>
</organism>
<feature type="transmembrane region" description="Helical" evidence="6">
    <location>
        <begin position="121"/>
        <end position="141"/>
    </location>
</feature>
<dbReference type="Pfam" id="PF01943">
    <property type="entry name" value="Polysacc_synt"/>
    <property type="match status" value="1"/>
</dbReference>
<evidence type="ECO:0000256" key="6">
    <source>
        <dbReference type="SAM" id="Phobius"/>
    </source>
</evidence>
<evidence type="ECO:0000256" key="2">
    <source>
        <dbReference type="ARBA" id="ARBA00022475"/>
    </source>
</evidence>
<feature type="transmembrane region" description="Helical" evidence="6">
    <location>
        <begin position="183"/>
        <end position="210"/>
    </location>
</feature>
<accession>A0A9Q4HTE2</accession>
<keyword evidence="2" id="KW-1003">Cell membrane</keyword>
<dbReference type="PANTHER" id="PTHR30250">
    <property type="entry name" value="PST FAMILY PREDICTED COLANIC ACID TRANSPORTER"/>
    <property type="match status" value="1"/>
</dbReference>
<feature type="transmembrane region" description="Helical" evidence="6">
    <location>
        <begin position="387"/>
        <end position="403"/>
    </location>
</feature>
<dbReference type="Proteomes" id="UP001073053">
    <property type="component" value="Unassembled WGS sequence"/>
</dbReference>
<comment type="subcellular location">
    <subcellularLocation>
        <location evidence="1">Cell membrane</location>
        <topology evidence="1">Multi-pass membrane protein</topology>
    </subcellularLocation>
</comment>
<sequence length="532" mass="57799">MDDSIRVKRHWMWQGAFVLILAGVISKILSAVYRVPFQNIVGDVGFYIYQQVYPFLGIAVMLSTSGFPVIISKLMNDYSEKNHNTIMKISALVLSVIGVFLFLCLYMGAVPIALFMGDSHLAQLIQVTAYAFLLFPFVALLRGVFQGRHNMLPSALSQIMEQFLRVAVLLGLSFWLIKKGASLYTAGAAAASGSLAGSLIALIILVFFWFKTKKPEKAEIEKENHITTNQLIKKLLLYSVTICVSSLLLLFIQLVDALNLYSLLSGGEVSEEAKRLKGIYDRGQPLLQLGSVFAMSIGTSLVPLISKAVKDNQVLVMKQRVTSSLKLCLAIGVAASAGLICILKPVNIMLFQNGEGTAALQIFSCSILFASLAVTAAAVLQGTGNTVFPAIAVGAGVAVKWVLNTFLVPRYGIEGASFATAATFAAVAGLNLYRLRQKEWLDKLRGVMLPIIGSALLMSAVLLAYLRLWSFLFDAEGRGYAAVKSLSAVAIGGAVFIYCMMKLGIFTDEELNSVPFGSKLSKLTRRREQNGR</sequence>
<reference evidence="7" key="1">
    <citation type="submission" date="2022-02" db="EMBL/GenBank/DDBJ databases">
        <title>Crop Bioprotection Bacillus Genome Sequencing.</title>
        <authorList>
            <person name="Dunlap C."/>
        </authorList>
    </citation>
    <scope>NUCLEOTIDE SEQUENCE</scope>
    <source>
        <strain evidence="7">EC49O2N-C10</strain>
    </source>
</reference>
<feature type="transmembrane region" description="Helical" evidence="6">
    <location>
        <begin position="286"/>
        <end position="306"/>
    </location>
</feature>
<gene>
    <name evidence="7" type="ORF">MOF03_21250</name>
</gene>